<evidence type="ECO:0000313" key="1">
    <source>
        <dbReference type="EMBL" id="KKL10009.1"/>
    </source>
</evidence>
<protein>
    <submittedName>
        <fullName evidence="1">Uncharacterized protein</fullName>
    </submittedName>
</protein>
<name>A0A0F9AK87_9ZZZZ</name>
<comment type="caution">
    <text evidence="1">The sequence shown here is derived from an EMBL/GenBank/DDBJ whole genome shotgun (WGS) entry which is preliminary data.</text>
</comment>
<accession>A0A0F9AK87</accession>
<gene>
    <name evidence="1" type="ORF">LCGC14_2560140</name>
</gene>
<dbReference type="EMBL" id="LAZR01042238">
    <property type="protein sequence ID" value="KKL10009.1"/>
    <property type="molecule type" value="Genomic_DNA"/>
</dbReference>
<dbReference type="AlphaFoldDB" id="A0A0F9AK87"/>
<reference evidence="1" key="1">
    <citation type="journal article" date="2015" name="Nature">
        <title>Complex archaea that bridge the gap between prokaryotes and eukaryotes.</title>
        <authorList>
            <person name="Spang A."/>
            <person name="Saw J.H."/>
            <person name="Jorgensen S.L."/>
            <person name="Zaremba-Niedzwiedzka K."/>
            <person name="Martijn J."/>
            <person name="Lind A.E."/>
            <person name="van Eijk R."/>
            <person name="Schleper C."/>
            <person name="Guy L."/>
            <person name="Ettema T.J."/>
        </authorList>
    </citation>
    <scope>NUCLEOTIDE SEQUENCE</scope>
</reference>
<proteinExistence type="predicted"/>
<organism evidence="1">
    <name type="scientific">marine sediment metagenome</name>
    <dbReference type="NCBI Taxonomy" id="412755"/>
    <lineage>
        <taxon>unclassified sequences</taxon>
        <taxon>metagenomes</taxon>
        <taxon>ecological metagenomes</taxon>
    </lineage>
</organism>
<sequence>MMKAIKKEIKPHLLHQKIRNAAFVPIESDNTKKFKYNIKLRIGKYLNKRLLALKAIGNKIIQRPQLWLKNVDFKSIIRDGSVWTVEALIEGTVINFVLWILIGWRFSLVTIFAWGFAVKQLLSLYWRLRRDGTNSTIFKKNQ</sequence>